<evidence type="ECO:0000313" key="3">
    <source>
        <dbReference type="EMBL" id="CAC5371706.1"/>
    </source>
</evidence>
<accession>A0A6J8AQF8</accession>
<dbReference type="Gene3D" id="3.30.760.10">
    <property type="entry name" value="RNA Cap, Translation Initiation Factor Eif4e"/>
    <property type="match status" value="1"/>
</dbReference>
<dbReference type="SUPFAM" id="SSF55418">
    <property type="entry name" value="eIF4e-like"/>
    <property type="match status" value="1"/>
</dbReference>
<dbReference type="InterPro" id="IPR015034">
    <property type="entry name" value="Bles03"/>
</dbReference>
<evidence type="ECO:0000256" key="1">
    <source>
        <dbReference type="ARBA" id="ARBA00010568"/>
    </source>
</evidence>
<name>A0A6J8AQF8_MYTCO</name>
<dbReference type="EMBL" id="CACVKT020001792">
    <property type="protein sequence ID" value="CAC5371706.1"/>
    <property type="molecule type" value="Genomic_DNA"/>
</dbReference>
<reference evidence="3 4" key="1">
    <citation type="submission" date="2020-06" db="EMBL/GenBank/DDBJ databases">
        <authorList>
            <person name="Li R."/>
            <person name="Bekaert M."/>
        </authorList>
    </citation>
    <scope>NUCLEOTIDE SEQUENCE [LARGE SCALE GENOMIC DNA]</scope>
    <source>
        <strain evidence="4">wild</strain>
    </source>
</reference>
<dbReference type="InterPro" id="IPR023398">
    <property type="entry name" value="TIF_eIF4e-like"/>
</dbReference>
<gene>
    <name evidence="3" type="ORF">MCOR_10067</name>
</gene>
<dbReference type="Gene3D" id="2.40.50.140">
    <property type="entry name" value="Nucleic acid-binding proteins"/>
    <property type="match status" value="1"/>
</dbReference>
<dbReference type="PANTHER" id="PTHR31977:SF1">
    <property type="entry name" value="UPF0696 PROTEIN C11ORF68"/>
    <property type="match status" value="1"/>
</dbReference>
<keyword evidence="4" id="KW-1185">Reference proteome</keyword>
<dbReference type="Proteomes" id="UP000507470">
    <property type="component" value="Unassembled WGS sequence"/>
</dbReference>
<sequence>MEQPVQSNKCSDNEKGTKRKFKVQDEQCPSLKRSKVDVKKGGTEIAKAGAKRVTQPKYEVAGQSREECLEEYPVFKKWVEENLPSHHRKSQGVNWISIVRRNDNELFESKSNIRKVQSAFRGINLVTTTTLKTLAERYSLTKGKWMFFGETGMDRLWRAVADGVFRGTIPTFSAIVSATDDNHVICIYNNNFLNEADTFALRDGIRNAGIEKPLQYKPNIYKHLRMKSQNKWGIDPILHRDESLFDLSYDREASRSAIAGINLKRKSSRILSISGPSEKCHYPITLGTKAISPLIRYGEAQDDVRLSIVFHDGNTIMRGVAFGAAARKFKRKLQIGFTYKFLYYKIQDSKKKHSNTKYQINLLKNTTIKTLENGYSEIPKMRGKEISKMNKIYKNLMVSTLKVEITKIGELFKPKKKFLREVFVSDETGEMRILLWSYKKAEFRHSVGDHVKLRYMTLKFDDQQCFLHKTDNTLIVRC</sequence>
<evidence type="ECO:0000313" key="4">
    <source>
        <dbReference type="Proteomes" id="UP000507470"/>
    </source>
</evidence>
<feature type="compositionally biased region" description="Polar residues" evidence="2">
    <location>
        <begin position="1"/>
        <end position="10"/>
    </location>
</feature>
<organism evidence="3 4">
    <name type="scientific">Mytilus coruscus</name>
    <name type="common">Sea mussel</name>
    <dbReference type="NCBI Taxonomy" id="42192"/>
    <lineage>
        <taxon>Eukaryota</taxon>
        <taxon>Metazoa</taxon>
        <taxon>Spiralia</taxon>
        <taxon>Lophotrochozoa</taxon>
        <taxon>Mollusca</taxon>
        <taxon>Bivalvia</taxon>
        <taxon>Autobranchia</taxon>
        <taxon>Pteriomorphia</taxon>
        <taxon>Mytilida</taxon>
        <taxon>Mytiloidea</taxon>
        <taxon>Mytilidae</taxon>
        <taxon>Mytilinae</taxon>
        <taxon>Mytilus</taxon>
    </lineage>
</organism>
<dbReference type="PANTHER" id="PTHR31977">
    <property type="entry name" value="UPF0696 PROTEIN C11ORF68"/>
    <property type="match status" value="1"/>
</dbReference>
<comment type="similarity">
    <text evidence="1">Belongs to the UPF0696 family.</text>
</comment>
<proteinExistence type="inferred from homology"/>
<feature type="region of interest" description="Disordered" evidence="2">
    <location>
        <begin position="1"/>
        <end position="34"/>
    </location>
</feature>
<protein>
    <submittedName>
        <fullName evidence="3">Uncharacterized protein</fullName>
    </submittedName>
</protein>
<dbReference type="InterPro" id="IPR012340">
    <property type="entry name" value="NA-bd_OB-fold"/>
</dbReference>
<evidence type="ECO:0000256" key="2">
    <source>
        <dbReference type="SAM" id="MobiDB-lite"/>
    </source>
</evidence>
<dbReference type="Pfam" id="PF08939">
    <property type="entry name" value="Bles03"/>
    <property type="match status" value="1"/>
</dbReference>
<dbReference type="AlphaFoldDB" id="A0A6J8AQF8"/>
<dbReference type="SUPFAM" id="SSF50249">
    <property type="entry name" value="Nucleic acid-binding proteins"/>
    <property type="match status" value="1"/>
</dbReference>
<dbReference type="OrthoDB" id="10067381at2759"/>